<organism evidence="1">
    <name type="scientific">marine sediment metagenome</name>
    <dbReference type="NCBI Taxonomy" id="412755"/>
    <lineage>
        <taxon>unclassified sequences</taxon>
        <taxon>metagenomes</taxon>
        <taxon>ecological metagenomes</taxon>
    </lineage>
</organism>
<dbReference type="EMBL" id="LAZR01000069">
    <property type="protein sequence ID" value="KKN95672.1"/>
    <property type="molecule type" value="Genomic_DNA"/>
</dbReference>
<sequence>MFRKKELKFHYKGYFFLAKGMHRKPRDSLTPKDIEWKKSRKRAREEYDLLKKHQSDLSF</sequence>
<gene>
    <name evidence="1" type="ORF">LCGC14_0175410</name>
</gene>
<proteinExistence type="predicted"/>
<protein>
    <submittedName>
        <fullName evidence="1">Uncharacterized protein</fullName>
    </submittedName>
</protein>
<name>A0A0F9V7H3_9ZZZZ</name>
<reference evidence="1" key="1">
    <citation type="journal article" date="2015" name="Nature">
        <title>Complex archaea that bridge the gap between prokaryotes and eukaryotes.</title>
        <authorList>
            <person name="Spang A."/>
            <person name="Saw J.H."/>
            <person name="Jorgensen S.L."/>
            <person name="Zaremba-Niedzwiedzka K."/>
            <person name="Martijn J."/>
            <person name="Lind A.E."/>
            <person name="van Eijk R."/>
            <person name="Schleper C."/>
            <person name="Guy L."/>
            <person name="Ettema T.J."/>
        </authorList>
    </citation>
    <scope>NUCLEOTIDE SEQUENCE</scope>
</reference>
<evidence type="ECO:0000313" key="1">
    <source>
        <dbReference type="EMBL" id="KKN95672.1"/>
    </source>
</evidence>
<comment type="caution">
    <text evidence="1">The sequence shown here is derived from an EMBL/GenBank/DDBJ whole genome shotgun (WGS) entry which is preliminary data.</text>
</comment>
<dbReference type="AlphaFoldDB" id="A0A0F9V7H3"/>
<accession>A0A0F9V7H3</accession>